<accession>A0AAD6V112</accession>
<dbReference type="EMBL" id="JARJCW010000080">
    <property type="protein sequence ID" value="KAJ7196983.1"/>
    <property type="molecule type" value="Genomic_DNA"/>
</dbReference>
<proteinExistence type="predicted"/>
<reference evidence="1" key="1">
    <citation type="submission" date="2023-03" db="EMBL/GenBank/DDBJ databases">
        <title>Massive genome expansion in bonnet fungi (Mycena s.s.) driven by repeated elements and novel gene families across ecological guilds.</title>
        <authorList>
            <consortium name="Lawrence Berkeley National Laboratory"/>
            <person name="Harder C.B."/>
            <person name="Miyauchi S."/>
            <person name="Viragh M."/>
            <person name="Kuo A."/>
            <person name="Thoen E."/>
            <person name="Andreopoulos B."/>
            <person name="Lu D."/>
            <person name="Skrede I."/>
            <person name="Drula E."/>
            <person name="Henrissat B."/>
            <person name="Morin E."/>
            <person name="Kohler A."/>
            <person name="Barry K."/>
            <person name="LaButti K."/>
            <person name="Morin E."/>
            <person name="Salamov A."/>
            <person name="Lipzen A."/>
            <person name="Mereny Z."/>
            <person name="Hegedus B."/>
            <person name="Baldrian P."/>
            <person name="Stursova M."/>
            <person name="Weitz H."/>
            <person name="Taylor A."/>
            <person name="Grigoriev I.V."/>
            <person name="Nagy L.G."/>
            <person name="Martin F."/>
            <person name="Kauserud H."/>
        </authorList>
    </citation>
    <scope>NUCLEOTIDE SEQUENCE</scope>
    <source>
        <strain evidence="1">9144</strain>
    </source>
</reference>
<sequence length="206" mass="24814">MLIWILCKKFIARKGVVLATLLLVSPIIGLLWQARPRHTLGRLLDLLWPARSYTTYRTTQEVDRYWAAAEVYGRRLRSSDARFGGRRPEKASHIPAVTSYTPALLPYYRQRKRKKTTEYRLSLRAICKWHRMVFRGPWHPSIPQASRMRERFSAEDRGEIHRISRMIPDEMVFGREARKWKPKYRDIWRKWLARDHREFSVFFELE</sequence>
<keyword evidence="2" id="KW-1185">Reference proteome</keyword>
<dbReference type="AlphaFoldDB" id="A0AAD6V112"/>
<organism evidence="1 2">
    <name type="scientific">Mycena pura</name>
    <dbReference type="NCBI Taxonomy" id="153505"/>
    <lineage>
        <taxon>Eukaryota</taxon>
        <taxon>Fungi</taxon>
        <taxon>Dikarya</taxon>
        <taxon>Basidiomycota</taxon>
        <taxon>Agaricomycotina</taxon>
        <taxon>Agaricomycetes</taxon>
        <taxon>Agaricomycetidae</taxon>
        <taxon>Agaricales</taxon>
        <taxon>Marasmiineae</taxon>
        <taxon>Mycenaceae</taxon>
        <taxon>Mycena</taxon>
    </lineage>
</organism>
<evidence type="ECO:0000313" key="2">
    <source>
        <dbReference type="Proteomes" id="UP001219525"/>
    </source>
</evidence>
<dbReference type="Proteomes" id="UP001219525">
    <property type="component" value="Unassembled WGS sequence"/>
</dbReference>
<name>A0AAD6V112_9AGAR</name>
<gene>
    <name evidence="1" type="ORF">GGX14DRAFT_526491</name>
</gene>
<comment type="caution">
    <text evidence="1">The sequence shown here is derived from an EMBL/GenBank/DDBJ whole genome shotgun (WGS) entry which is preliminary data.</text>
</comment>
<protein>
    <submittedName>
        <fullName evidence="1">Uncharacterized protein</fullName>
    </submittedName>
</protein>
<evidence type="ECO:0000313" key="1">
    <source>
        <dbReference type="EMBL" id="KAJ7196983.1"/>
    </source>
</evidence>